<keyword evidence="6 11" id="KW-1015">Disulfide bond</keyword>
<dbReference type="PANTHER" id="PTHR24034">
    <property type="entry name" value="EGF-LIKE DOMAIN-CONTAINING PROTEIN"/>
    <property type="match status" value="1"/>
</dbReference>
<dbReference type="SMART" id="SM00261">
    <property type="entry name" value="FU"/>
    <property type="match status" value="2"/>
</dbReference>
<dbReference type="InterPro" id="IPR050751">
    <property type="entry name" value="ECM_structural_protein"/>
</dbReference>
<evidence type="ECO:0000313" key="15">
    <source>
        <dbReference type="EnsemblMetazoa" id="CapteP152135"/>
    </source>
</evidence>
<dbReference type="HOGENOM" id="CLU_872226_0_0_1"/>
<dbReference type="EMBL" id="AMQN01005574">
    <property type="status" value="NOT_ANNOTATED_CDS"/>
    <property type="molecule type" value="Genomic_DNA"/>
</dbReference>
<dbReference type="PROSITE" id="PS01186">
    <property type="entry name" value="EGF_2"/>
    <property type="match status" value="1"/>
</dbReference>
<evidence type="ECO:0000256" key="10">
    <source>
        <dbReference type="ARBA" id="ARBA00049822"/>
    </source>
</evidence>
<gene>
    <name evidence="14" type="ORF">CAPTEDRAFT_152135</name>
</gene>
<dbReference type="GO" id="GO:0003756">
    <property type="term" value="F:protein disulfide isomerase activity"/>
    <property type="evidence" value="ECO:0007669"/>
    <property type="project" value="UniProtKB-EC"/>
</dbReference>
<dbReference type="CDD" id="cd00054">
    <property type="entry name" value="EGF_CA"/>
    <property type="match status" value="1"/>
</dbReference>
<evidence type="ECO:0000256" key="7">
    <source>
        <dbReference type="ARBA" id="ARBA00023235"/>
    </source>
</evidence>
<keyword evidence="12" id="KW-1133">Transmembrane helix</keyword>
<dbReference type="PROSITE" id="PS00010">
    <property type="entry name" value="ASX_HYDROXYL"/>
    <property type="match status" value="1"/>
</dbReference>
<reference evidence="15" key="3">
    <citation type="submission" date="2015-06" db="UniProtKB">
        <authorList>
            <consortium name="EnsemblMetazoa"/>
        </authorList>
    </citation>
    <scope>IDENTIFICATION</scope>
</reference>
<keyword evidence="7" id="KW-0413">Isomerase</keyword>
<evidence type="ECO:0000256" key="6">
    <source>
        <dbReference type="ARBA" id="ARBA00023157"/>
    </source>
</evidence>
<proteinExistence type="inferred from homology"/>
<dbReference type="PROSITE" id="PS00022">
    <property type="entry name" value="EGF_1"/>
    <property type="match status" value="1"/>
</dbReference>
<dbReference type="Gene3D" id="2.10.220.10">
    <property type="entry name" value="Hormone Receptor, Insulin-like Growth Factor Receptor 1, Chain A, domain 2"/>
    <property type="match status" value="1"/>
</dbReference>
<organism evidence="14">
    <name type="scientific">Capitella teleta</name>
    <name type="common">Polychaete worm</name>
    <dbReference type="NCBI Taxonomy" id="283909"/>
    <lineage>
        <taxon>Eukaryota</taxon>
        <taxon>Metazoa</taxon>
        <taxon>Spiralia</taxon>
        <taxon>Lophotrochozoa</taxon>
        <taxon>Annelida</taxon>
        <taxon>Polychaeta</taxon>
        <taxon>Sedentaria</taxon>
        <taxon>Scolecida</taxon>
        <taxon>Capitellidae</taxon>
        <taxon>Capitella</taxon>
    </lineage>
</organism>
<dbReference type="InterPro" id="IPR018097">
    <property type="entry name" value="EGF_Ca-bd_CS"/>
</dbReference>
<keyword evidence="16" id="KW-1185">Reference proteome</keyword>
<keyword evidence="12" id="KW-0812">Transmembrane</keyword>
<dbReference type="AlphaFoldDB" id="R7V808"/>
<dbReference type="OMA" id="MCSNCDA"/>
<accession>R7V808</accession>
<feature type="domain" description="EGF-like" evidence="13">
    <location>
        <begin position="48"/>
        <end position="88"/>
    </location>
</feature>
<dbReference type="InterPro" id="IPR049883">
    <property type="entry name" value="NOTCH1_EGF-like"/>
</dbReference>
<dbReference type="Gene3D" id="2.10.25.10">
    <property type="entry name" value="Laminin"/>
    <property type="match status" value="1"/>
</dbReference>
<keyword evidence="8" id="KW-0676">Redox-active center</keyword>
<protein>
    <recommendedName>
        <fullName evidence="3">protein disulfide-isomerase</fullName>
        <ecNumber evidence="3">5.3.4.1</ecNumber>
    </recommendedName>
    <alternativeName>
        <fullName evidence="10">Cysteine-rich with EGF-like domain protein 1</fullName>
    </alternativeName>
</protein>
<evidence type="ECO:0000256" key="11">
    <source>
        <dbReference type="PROSITE-ProRule" id="PRU00076"/>
    </source>
</evidence>
<dbReference type="PROSITE" id="PS50026">
    <property type="entry name" value="EGF_3"/>
    <property type="match status" value="2"/>
</dbReference>
<evidence type="ECO:0000259" key="13">
    <source>
        <dbReference type="PROSITE" id="PS50026"/>
    </source>
</evidence>
<dbReference type="PROSITE" id="PS01187">
    <property type="entry name" value="EGF_CA"/>
    <property type="match status" value="1"/>
</dbReference>
<evidence type="ECO:0000313" key="14">
    <source>
        <dbReference type="EMBL" id="ELU11890.1"/>
    </source>
</evidence>
<feature type="transmembrane region" description="Helical" evidence="12">
    <location>
        <begin position="267"/>
        <end position="286"/>
    </location>
</feature>
<evidence type="ECO:0000313" key="16">
    <source>
        <dbReference type="Proteomes" id="UP000014760"/>
    </source>
</evidence>
<dbReference type="InterPro" id="IPR001881">
    <property type="entry name" value="EGF-like_Ca-bd_dom"/>
</dbReference>
<dbReference type="PROSITE" id="PS01248">
    <property type="entry name" value="EGF_LAM_1"/>
    <property type="match status" value="1"/>
</dbReference>
<evidence type="ECO:0000256" key="12">
    <source>
        <dbReference type="SAM" id="Phobius"/>
    </source>
</evidence>
<feature type="transmembrane region" description="Helical" evidence="12">
    <location>
        <begin position="292"/>
        <end position="309"/>
    </location>
</feature>
<dbReference type="InterPro" id="IPR009030">
    <property type="entry name" value="Growth_fac_rcpt_cys_sf"/>
</dbReference>
<reference evidence="14 16" key="2">
    <citation type="journal article" date="2013" name="Nature">
        <title>Insights into bilaterian evolution from three spiralian genomes.</title>
        <authorList>
            <person name="Simakov O."/>
            <person name="Marletaz F."/>
            <person name="Cho S.J."/>
            <person name="Edsinger-Gonzales E."/>
            <person name="Havlak P."/>
            <person name="Hellsten U."/>
            <person name="Kuo D.H."/>
            <person name="Larsson T."/>
            <person name="Lv J."/>
            <person name="Arendt D."/>
            <person name="Savage R."/>
            <person name="Osoegawa K."/>
            <person name="de Jong P."/>
            <person name="Grimwood J."/>
            <person name="Chapman J.A."/>
            <person name="Shapiro H."/>
            <person name="Aerts A."/>
            <person name="Otillar R.P."/>
            <person name="Terry A.Y."/>
            <person name="Boore J.L."/>
            <person name="Grigoriev I.V."/>
            <person name="Lindberg D.R."/>
            <person name="Seaver E.C."/>
            <person name="Weisblat D.A."/>
            <person name="Putnam N.H."/>
            <person name="Rokhsar D.S."/>
        </authorList>
    </citation>
    <scope>NUCLEOTIDE SEQUENCE</scope>
    <source>
        <strain evidence="14 16">I ESC-2004</strain>
    </source>
</reference>
<evidence type="ECO:0000256" key="8">
    <source>
        <dbReference type="ARBA" id="ARBA00023284"/>
    </source>
</evidence>
<evidence type="ECO:0000256" key="5">
    <source>
        <dbReference type="ARBA" id="ARBA00022737"/>
    </source>
</evidence>
<dbReference type="InterPro" id="IPR006212">
    <property type="entry name" value="Furin_repeat"/>
</dbReference>
<dbReference type="InterPro" id="IPR000152">
    <property type="entry name" value="EGF-type_Asp/Asn_hydroxyl_site"/>
</dbReference>
<keyword evidence="5" id="KW-0677">Repeat</keyword>
<dbReference type="EnsemblMetazoa" id="CapteT152135">
    <property type="protein sequence ID" value="CapteP152135"/>
    <property type="gene ID" value="CapteG152135"/>
</dbReference>
<evidence type="ECO:0000256" key="9">
    <source>
        <dbReference type="ARBA" id="ARBA00049626"/>
    </source>
</evidence>
<evidence type="ECO:0000256" key="3">
    <source>
        <dbReference type="ARBA" id="ARBA00012723"/>
    </source>
</evidence>
<dbReference type="Proteomes" id="UP000014760">
    <property type="component" value="Unassembled WGS sequence"/>
</dbReference>
<keyword evidence="4 11" id="KW-0245">EGF-like domain</keyword>
<dbReference type="InterPro" id="IPR000742">
    <property type="entry name" value="EGF"/>
</dbReference>
<dbReference type="OrthoDB" id="19903at2759"/>
<comment type="function">
    <text evidence="9">Protein disulfide isomerase. Promotes the localization of acetylcholine receptors (AChRs) to the plasma membrane.</text>
</comment>
<dbReference type="SMART" id="SM00179">
    <property type="entry name" value="EGF_CA"/>
    <property type="match status" value="1"/>
</dbReference>
<dbReference type="EMBL" id="KB296320">
    <property type="protein sequence ID" value="ELU11890.1"/>
    <property type="molecule type" value="Genomic_DNA"/>
</dbReference>
<evidence type="ECO:0000256" key="1">
    <source>
        <dbReference type="ARBA" id="ARBA00001182"/>
    </source>
</evidence>
<dbReference type="Pfam" id="PF07645">
    <property type="entry name" value="EGF_CA"/>
    <property type="match status" value="2"/>
</dbReference>
<evidence type="ECO:0000256" key="2">
    <source>
        <dbReference type="ARBA" id="ARBA00005897"/>
    </source>
</evidence>
<dbReference type="FunCoup" id="R7V808">
    <property type="interactions" value="353"/>
</dbReference>
<dbReference type="SUPFAM" id="SSF57184">
    <property type="entry name" value="Growth factor receptor domain"/>
    <property type="match status" value="1"/>
</dbReference>
<comment type="similarity">
    <text evidence="2">Belongs to the CRELD family.</text>
</comment>
<dbReference type="EC" id="5.3.4.1" evidence="3"/>
<evidence type="ECO:0000256" key="4">
    <source>
        <dbReference type="ARBA" id="ARBA00022536"/>
    </source>
</evidence>
<keyword evidence="12" id="KW-0472">Membrane</keyword>
<dbReference type="STRING" id="283909.R7V808"/>
<comment type="caution">
    <text evidence="11">Lacks conserved residue(s) required for the propagation of feature annotation.</text>
</comment>
<dbReference type="InterPro" id="IPR002049">
    <property type="entry name" value="LE_dom"/>
</dbReference>
<dbReference type="GO" id="GO:0005509">
    <property type="term" value="F:calcium ion binding"/>
    <property type="evidence" value="ECO:0007669"/>
    <property type="project" value="InterPro"/>
</dbReference>
<feature type="disulfide bond" evidence="11">
    <location>
        <begin position="78"/>
        <end position="87"/>
    </location>
</feature>
<comment type="catalytic activity">
    <reaction evidence="1">
        <text>Catalyzes the rearrangement of -S-S- bonds in proteins.</text>
        <dbReference type="EC" id="5.3.4.1"/>
    </reaction>
</comment>
<reference evidence="16" key="1">
    <citation type="submission" date="2012-12" db="EMBL/GenBank/DDBJ databases">
        <authorList>
            <person name="Hellsten U."/>
            <person name="Grimwood J."/>
            <person name="Chapman J.A."/>
            <person name="Shapiro H."/>
            <person name="Aerts A."/>
            <person name="Otillar R.P."/>
            <person name="Terry A.Y."/>
            <person name="Boore J.L."/>
            <person name="Simakov O."/>
            <person name="Marletaz F."/>
            <person name="Cho S.-J."/>
            <person name="Edsinger-Gonzales E."/>
            <person name="Havlak P."/>
            <person name="Kuo D.-H."/>
            <person name="Larsson T."/>
            <person name="Lv J."/>
            <person name="Arendt D."/>
            <person name="Savage R."/>
            <person name="Osoegawa K."/>
            <person name="de Jong P."/>
            <person name="Lindberg D.R."/>
            <person name="Seaver E.C."/>
            <person name="Weisblat D.A."/>
            <person name="Putnam N.H."/>
            <person name="Grigoriev I.V."/>
            <person name="Rokhsar D.S."/>
        </authorList>
    </citation>
    <scope>NUCLEOTIDE SEQUENCE</scope>
    <source>
        <strain evidence="16">I ESC-2004</strain>
    </source>
</reference>
<sequence length="319" mass="35338">MVEENEELIEQWWFKVFAKSVDTPLAQWLCERRLKHCCPKGTYGAECKDCTGGKDEPCSGHGSCDGDGTRGGSGKCKCSFGYAGDVCSVCGERFYEDFEEDGITKTCSECDKSCREGCTDGSPKGCHECKEGWVKSEEDGCIDYDECAEDEASCAADEYCSNTIGSKNCLKCDEACDGCTGRGVDKCKACRVGYEMIENECKDIDECVGGDVCLANGEQCLNQPGKYSCSCKDGYKRKNKKCIKSEPKKAAKKSSSKKSKTKKVKDYTMDNIQFFTALLGFGLVGIFLRDYIIVQSVAMSAFWSYLWWFSCRFDKSLMS</sequence>
<feature type="domain" description="EGF-like" evidence="13">
    <location>
        <begin position="203"/>
        <end position="243"/>
    </location>
</feature>
<name>R7V808_CAPTE</name>
<dbReference type="SMART" id="SM00181">
    <property type="entry name" value="EGF"/>
    <property type="match status" value="4"/>
</dbReference>
<dbReference type="PANTHER" id="PTHR24034:SF148">
    <property type="entry name" value="RE58433P"/>
    <property type="match status" value="1"/>
</dbReference>